<organism evidence="14 15">
    <name type="scientific">Shewanella holmiensis</name>
    <dbReference type="NCBI Taxonomy" id="2952222"/>
    <lineage>
        <taxon>Bacteria</taxon>
        <taxon>Pseudomonadati</taxon>
        <taxon>Pseudomonadota</taxon>
        <taxon>Gammaproteobacteria</taxon>
        <taxon>Alteromonadales</taxon>
        <taxon>Shewanellaceae</taxon>
        <taxon>Shewanella</taxon>
    </lineage>
</organism>
<keyword evidence="15" id="KW-1185">Reference proteome</keyword>
<reference evidence="14" key="1">
    <citation type="journal article" date="2023" name="Int. J. Syst. Evol. Microbiol.">
        <title>&lt;i&gt;Shewanella septentrionalis&lt;/i&gt; sp. nov. and &lt;i&gt;Shewanella holmiensis&lt;/i&gt; sp. nov., isolated from Baltic Sea water and sediments.</title>
        <authorList>
            <person name="Martin-Rodriguez A.J."/>
            <person name="Thorell K."/>
            <person name="Joffre E."/>
            <person name="Jensie-Markopoulos S."/>
            <person name="Moore E.R.B."/>
            <person name="Sjoling A."/>
        </authorList>
    </citation>
    <scope>NUCLEOTIDE SEQUENCE</scope>
    <source>
        <strain evidence="14">SP1S2-7</strain>
    </source>
</reference>
<evidence type="ECO:0000313" key="14">
    <source>
        <dbReference type="EMBL" id="MCT7940693.1"/>
    </source>
</evidence>
<dbReference type="GO" id="GO:0005524">
    <property type="term" value="F:ATP binding"/>
    <property type="evidence" value="ECO:0007669"/>
    <property type="project" value="UniProtKB-KW"/>
</dbReference>
<dbReference type="PANTHER" id="PTHR43071:SF1">
    <property type="entry name" value="2-AMINO-4-HYDROXY-6-HYDROXYMETHYLDIHYDROPTERIDINE PYROPHOSPHOKINASE"/>
    <property type="match status" value="1"/>
</dbReference>
<dbReference type="EMBL" id="JAMTCD010000002">
    <property type="protein sequence ID" value="MCT7940693.1"/>
    <property type="molecule type" value="Genomic_DNA"/>
</dbReference>
<dbReference type="Pfam" id="PF01288">
    <property type="entry name" value="HPPK"/>
    <property type="match status" value="1"/>
</dbReference>
<gene>
    <name evidence="14" type="primary">folK</name>
    <name evidence="14" type="ORF">NE535_02585</name>
</gene>
<dbReference type="NCBIfam" id="TIGR01498">
    <property type="entry name" value="folK"/>
    <property type="match status" value="1"/>
</dbReference>
<comment type="similarity">
    <text evidence="2">Belongs to the HPPK family.</text>
</comment>
<comment type="pathway">
    <text evidence="1">Cofactor biosynthesis; tetrahydrofolate biosynthesis; 2-amino-4-hydroxy-6-hydroxymethyl-7,8-dihydropteridine diphosphate from 7,8-dihydroneopterin triphosphate: step 4/4.</text>
</comment>
<dbReference type="RefSeq" id="WP_261297134.1">
    <property type="nucleotide sequence ID" value="NZ_JAMTCD010000002.1"/>
</dbReference>
<dbReference type="SUPFAM" id="SSF55083">
    <property type="entry name" value="6-hydroxymethyl-7,8-dihydropterin pyrophosphokinase, HPPK"/>
    <property type="match status" value="1"/>
</dbReference>
<accession>A0A9X2WJY5</accession>
<dbReference type="InterPro" id="IPR000550">
    <property type="entry name" value="Hppk"/>
</dbReference>
<evidence type="ECO:0000256" key="11">
    <source>
        <dbReference type="ARBA" id="ARBA00029766"/>
    </source>
</evidence>
<name>A0A9X2WJY5_9GAMM</name>
<keyword evidence="5 14" id="KW-0808">Transferase</keyword>
<dbReference type="EC" id="2.7.6.3" evidence="3"/>
<evidence type="ECO:0000256" key="9">
    <source>
        <dbReference type="ARBA" id="ARBA00022909"/>
    </source>
</evidence>
<evidence type="ECO:0000256" key="7">
    <source>
        <dbReference type="ARBA" id="ARBA00022777"/>
    </source>
</evidence>
<evidence type="ECO:0000256" key="3">
    <source>
        <dbReference type="ARBA" id="ARBA00013253"/>
    </source>
</evidence>
<dbReference type="CDD" id="cd00483">
    <property type="entry name" value="HPPK"/>
    <property type="match status" value="1"/>
</dbReference>
<evidence type="ECO:0000256" key="12">
    <source>
        <dbReference type="ARBA" id="ARBA00033413"/>
    </source>
</evidence>
<evidence type="ECO:0000256" key="10">
    <source>
        <dbReference type="ARBA" id="ARBA00029409"/>
    </source>
</evidence>
<dbReference type="Gene3D" id="3.30.70.560">
    <property type="entry name" value="7,8-Dihydro-6-hydroxymethylpterin-pyrophosphokinase HPPK"/>
    <property type="match status" value="1"/>
</dbReference>
<dbReference type="GO" id="GO:0003848">
    <property type="term" value="F:2-amino-4-hydroxy-6-hydroxymethyldihydropteridine diphosphokinase activity"/>
    <property type="evidence" value="ECO:0007669"/>
    <property type="project" value="UniProtKB-EC"/>
</dbReference>
<evidence type="ECO:0000256" key="4">
    <source>
        <dbReference type="ARBA" id="ARBA00016218"/>
    </source>
</evidence>
<evidence type="ECO:0000256" key="2">
    <source>
        <dbReference type="ARBA" id="ARBA00005810"/>
    </source>
</evidence>
<dbReference type="Proteomes" id="UP001155546">
    <property type="component" value="Unassembled WGS sequence"/>
</dbReference>
<dbReference type="PROSITE" id="PS00794">
    <property type="entry name" value="HPPK"/>
    <property type="match status" value="1"/>
</dbReference>
<comment type="function">
    <text evidence="10">Catalyzes the transfer of pyrophosphate from adenosine triphosphate (ATP) to 6-hydroxymethyl-7,8-dihydropterin, an enzymatic step in folate biosynthesis pathway.</text>
</comment>
<sequence length="167" mass="18456">MTLVYVALGANLEQPVQQLNQAVAALTKIADLGEITVSSFYSSTPMGDISQPDYINAVARFQTQLAPIALLDALQNIEQQQGRVRKAHWGPRTLDLDLLLYGQQMIDQPRLQVPHYGMKQRSFVLVPLAEIAEDLILPCGQALASLLTIEMHQSLHKISSKELISPL</sequence>
<dbReference type="AlphaFoldDB" id="A0A9X2WJY5"/>
<proteinExistence type="inferred from homology"/>
<protein>
    <recommendedName>
        <fullName evidence="4">2-amino-4-hydroxy-6-hydroxymethyldihydropteridine pyrophosphokinase</fullName>
        <ecNumber evidence="3">2.7.6.3</ecNumber>
    </recommendedName>
    <alternativeName>
        <fullName evidence="11">6-hydroxymethyl-7,8-dihydropterin pyrophosphokinase</fullName>
    </alternativeName>
    <alternativeName>
        <fullName evidence="12">7,8-dihydro-6-hydroxymethylpterin-pyrophosphokinase</fullName>
    </alternativeName>
</protein>
<evidence type="ECO:0000256" key="6">
    <source>
        <dbReference type="ARBA" id="ARBA00022741"/>
    </source>
</evidence>
<evidence type="ECO:0000313" key="15">
    <source>
        <dbReference type="Proteomes" id="UP001155546"/>
    </source>
</evidence>
<dbReference type="GO" id="GO:0016301">
    <property type="term" value="F:kinase activity"/>
    <property type="evidence" value="ECO:0007669"/>
    <property type="project" value="UniProtKB-KW"/>
</dbReference>
<keyword evidence="9" id="KW-0289">Folate biosynthesis</keyword>
<dbReference type="InterPro" id="IPR035907">
    <property type="entry name" value="Hppk_sf"/>
</dbReference>
<keyword evidence="8" id="KW-0067">ATP-binding</keyword>
<evidence type="ECO:0000256" key="1">
    <source>
        <dbReference type="ARBA" id="ARBA00005051"/>
    </source>
</evidence>
<feature type="domain" description="7,8-dihydro-6-hydroxymethylpterin-pyrophosphokinase" evidence="13">
    <location>
        <begin position="88"/>
        <end position="99"/>
    </location>
</feature>
<dbReference type="GO" id="GO:0046656">
    <property type="term" value="P:folic acid biosynthetic process"/>
    <property type="evidence" value="ECO:0007669"/>
    <property type="project" value="UniProtKB-KW"/>
</dbReference>
<dbReference type="PANTHER" id="PTHR43071">
    <property type="entry name" value="2-AMINO-4-HYDROXY-6-HYDROXYMETHYLDIHYDROPTERIDINE PYROPHOSPHOKINASE"/>
    <property type="match status" value="1"/>
</dbReference>
<keyword evidence="7" id="KW-0418">Kinase</keyword>
<keyword evidence="6" id="KW-0547">Nucleotide-binding</keyword>
<evidence type="ECO:0000256" key="5">
    <source>
        <dbReference type="ARBA" id="ARBA00022679"/>
    </source>
</evidence>
<evidence type="ECO:0000256" key="8">
    <source>
        <dbReference type="ARBA" id="ARBA00022840"/>
    </source>
</evidence>
<comment type="caution">
    <text evidence="14">The sequence shown here is derived from an EMBL/GenBank/DDBJ whole genome shotgun (WGS) entry which is preliminary data.</text>
</comment>
<evidence type="ECO:0000259" key="13">
    <source>
        <dbReference type="PROSITE" id="PS00794"/>
    </source>
</evidence>